<dbReference type="AlphaFoldDB" id="A0A0H2VJ35"/>
<geneLocation type="plasmid" evidence="1 2">
    <name>pSE-12228-06</name>
</geneLocation>
<keyword evidence="1" id="KW-0614">Plasmid</keyword>
<dbReference type="OrthoDB" id="9890231at2"/>
<sequence>MLNKFSRHKRMCYSSFSISFTTFNIGVISNDKINADSKIRKIFVPSKNIKLTTYPKRQNTIKKQIK</sequence>
<proteinExistence type="predicted"/>
<organism evidence="1 2">
    <name type="scientific">Staphylococcus epidermidis (strain ATCC 12228 / FDA PCI 1200)</name>
    <dbReference type="NCBI Taxonomy" id="176280"/>
    <lineage>
        <taxon>Bacteria</taxon>
        <taxon>Bacillati</taxon>
        <taxon>Bacillota</taxon>
        <taxon>Bacilli</taxon>
        <taxon>Bacillales</taxon>
        <taxon>Staphylococcaceae</taxon>
        <taxon>Staphylococcus</taxon>
    </lineage>
</organism>
<dbReference type="EMBL" id="AE015935">
    <property type="protein sequence ID" value="AAO06209.1"/>
    <property type="molecule type" value="Genomic_DNA"/>
</dbReference>
<evidence type="ECO:0000313" key="1">
    <source>
        <dbReference type="EMBL" id="AAO06209.1"/>
    </source>
</evidence>
<accession>A0A0H2VJ35</accession>
<dbReference type="Proteomes" id="UP000001411">
    <property type="component" value="Plasmid pSE-12228-06"/>
</dbReference>
<name>A0A0H2VJ35_STAES</name>
<protein>
    <submittedName>
        <fullName evidence="1">Uncharacterized protein</fullName>
    </submittedName>
</protein>
<evidence type="ECO:0000313" key="2">
    <source>
        <dbReference type="Proteomes" id="UP000001411"/>
    </source>
</evidence>
<dbReference type="HOGENOM" id="CLU_2829134_0_0_9"/>
<reference evidence="1 2" key="1">
    <citation type="journal article" date="2003" name="Mol. Microbiol.">
        <title>Genome-based analysis of virulence genes in a non-biofilm-forming Staphylococcus epidermidis strain (ATCC 12228).</title>
        <authorList>
            <person name="Zhang Y.Q."/>
            <person name="Ren S.X."/>
            <person name="Li H.L."/>
            <person name="Wang Y.X."/>
            <person name="Fu G."/>
            <person name="Yang J."/>
            <person name="Qin Z.Q."/>
            <person name="Miao Y.G."/>
            <person name="Wang W.Y."/>
            <person name="Chen R.S."/>
            <person name="Shen Y."/>
            <person name="Chen Z."/>
            <person name="Yuan Z.H."/>
            <person name="Zhao G.P."/>
            <person name="Qu D."/>
            <person name="Danchin A."/>
            <person name="Wen Y.M."/>
        </authorList>
    </citation>
    <scope>NUCLEOTIDE SEQUENCE [LARGE SCALE GENOMIC DNA]</scope>
    <source>
        <strain evidence="2">ATCC 12228 / FDA PCI 1200</strain>
        <plasmid evidence="1 2">pSE-12228-06</plasmid>
    </source>
</reference>
<gene>
    <name evidence="1" type="ordered locus">SE_p607</name>
</gene>
<dbReference type="KEGG" id="sep:SE_p607"/>